<dbReference type="RefSeq" id="WP_204701400.1">
    <property type="nucleotide sequence ID" value="NZ_JAFBDQ010000006.1"/>
</dbReference>
<evidence type="ECO:0000259" key="1">
    <source>
        <dbReference type="Pfam" id="PF12673"/>
    </source>
</evidence>
<evidence type="ECO:0000313" key="2">
    <source>
        <dbReference type="EMBL" id="MBM7556622.1"/>
    </source>
</evidence>
<comment type="caution">
    <text evidence="2">The sequence shown here is derived from an EMBL/GenBank/DDBJ whole genome shotgun (WGS) entry which is preliminary data.</text>
</comment>
<proteinExistence type="predicted"/>
<feature type="domain" description="SipL SPOCS" evidence="1">
    <location>
        <begin position="44"/>
        <end position="142"/>
    </location>
</feature>
<name>A0A938XVZ4_9FIRM</name>
<reference evidence="2" key="1">
    <citation type="submission" date="2021-01" db="EMBL/GenBank/DDBJ databases">
        <title>Genomic Encyclopedia of Type Strains, Phase IV (KMG-IV): sequencing the most valuable type-strain genomes for metagenomic binning, comparative biology and taxonomic classification.</title>
        <authorList>
            <person name="Goeker M."/>
        </authorList>
    </citation>
    <scope>NUCLEOTIDE SEQUENCE</scope>
    <source>
        <strain evidence="2">DSM 23230</strain>
    </source>
</reference>
<gene>
    <name evidence="2" type="ORF">JOC47_001473</name>
</gene>
<protein>
    <recommendedName>
        <fullName evidence="1">SipL SPOCS domain-containing protein</fullName>
    </recommendedName>
</protein>
<dbReference type="EMBL" id="JAFBDQ010000006">
    <property type="protein sequence ID" value="MBM7556622.1"/>
    <property type="molecule type" value="Genomic_DNA"/>
</dbReference>
<dbReference type="InterPro" id="IPR024300">
    <property type="entry name" value="SipL_SPOCS_dom"/>
</dbReference>
<accession>A0A938XVZ4</accession>
<keyword evidence="3" id="KW-1185">Reference proteome</keyword>
<dbReference type="Pfam" id="PF12673">
    <property type="entry name" value="SipL"/>
    <property type="match status" value="1"/>
</dbReference>
<dbReference type="Proteomes" id="UP000774000">
    <property type="component" value="Unassembled WGS sequence"/>
</dbReference>
<evidence type="ECO:0000313" key="3">
    <source>
        <dbReference type="Proteomes" id="UP000774000"/>
    </source>
</evidence>
<organism evidence="2 3">
    <name type="scientific">Halanaerobacter jeridensis</name>
    <dbReference type="NCBI Taxonomy" id="706427"/>
    <lineage>
        <taxon>Bacteria</taxon>
        <taxon>Bacillati</taxon>
        <taxon>Bacillota</taxon>
        <taxon>Clostridia</taxon>
        <taxon>Halanaerobiales</taxon>
        <taxon>Halobacteroidaceae</taxon>
        <taxon>Halanaerobacter</taxon>
    </lineage>
</organism>
<sequence>MANLNDLVEFVGVADEFPCLEGEEDHWTQLSVAETLEIPEQKPDMEQIAKVVVEVELISQRVVKTPVSYCDNLAGNKLTGKKLILEGYLRQKVFYVADVPEQSLHVAHFKVPFSTFVVIPKTTSLYSKFRVDPYVEDIFIKMNNNREIFKNITLFLHVIPTDCQCC</sequence>
<dbReference type="AlphaFoldDB" id="A0A938XVZ4"/>